<dbReference type="AlphaFoldDB" id="A0A6A0B4M8"/>
<dbReference type="PROSITE" id="PS51371">
    <property type="entry name" value="CBS"/>
    <property type="match status" value="1"/>
</dbReference>
<evidence type="ECO:0000259" key="2">
    <source>
        <dbReference type="PROSITE" id="PS51371"/>
    </source>
</evidence>
<gene>
    <name evidence="3" type="ORF">Hs20B_00510</name>
</gene>
<evidence type="ECO:0000256" key="1">
    <source>
        <dbReference type="PROSITE-ProRule" id="PRU00703"/>
    </source>
</evidence>
<dbReference type="RefSeq" id="WP_172354481.1">
    <property type="nucleotide sequence ID" value="NZ_BLLH01000001.1"/>
</dbReference>
<feature type="domain" description="CBS" evidence="2">
    <location>
        <begin position="4"/>
        <end position="59"/>
    </location>
</feature>
<sequence length="60" mass="6750">MTIATPKPKIINKEMTLTEISKLFSQNNLSKVAVFKDKRLIGTISRVDLMRALMKNVSVS</sequence>
<dbReference type="Proteomes" id="UP000475928">
    <property type="component" value="Unassembled WGS sequence"/>
</dbReference>
<dbReference type="SMART" id="SM00116">
    <property type="entry name" value="CBS"/>
    <property type="match status" value="1"/>
</dbReference>
<keyword evidence="1" id="KW-0129">CBS domain</keyword>
<reference evidence="3 4" key="1">
    <citation type="submission" date="2020-02" db="EMBL/GenBank/DDBJ databases">
        <title>Draft genome sequence of Lactococcus sp. Hs20B0-1.</title>
        <authorList>
            <person name="Noda S."/>
            <person name="Yuki M."/>
            <person name="Ohkuma M."/>
        </authorList>
    </citation>
    <scope>NUCLEOTIDE SEQUENCE [LARGE SCALE GENOMIC DNA]</scope>
    <source>
        <strain evidence="3 4">Hs20B0-1</strain>
    </source>
</reference>
<dbReference type="InterPro" id="IPR046342">
    <property type="entry name" value="CBS_dom_sf"/>
</dbReference>
<dbReference type="Gene3D" id="3.10.580.10">
    <property type="entry name" value="CBS-domain"/>
    <property type="match status" value="1"/>
</dbReference>
<protein>
    <recommendedName>
        <fullName evidence="2">CBS domain-containing protein</fullName>
    </recommendedName>
</protein>
<accession>A0A6A0B4M8</accession>
<dbReference type="SUPFAM" id="SSF54631">
    <property type="entry name" value="CBS-domain pair"/>
    <property type="match status" value="1"/>
</dbReference>
<dbReference type="InterPro" id="IPR000644">
    <property type="entry name" value="CBS_dom"/>
</dbReference>
<evidence type="ECO:0000313" key="4">
    <source>
        <dbReference type="Proteomes" id="UP000475928"/>
    </source>
</evidence>
<name>A0A6A0B4M8_9LACT</name>
<keyword evidence="4" id="KW-1185">Reference proteome</keyword>
<proteinExistence type="predicted"/>
<organism evidence="3 4">
    <name type="scientific">Pseudolactococcus insecticola</name>
    <dbReference type="NCBI Taxonomy" id="2709158"/>
    <lineage>
        <taxon>Bacteria</taxon>
        <taxon>Bacillati</taxon>
        <taxon>Bacillota</taxon>
        <taxon>Bacilli</taxon>
        <taxon>Lactobacillales</taxon>
        <taxon>Streptococcaceae</taxon>
        <taxon>Pseudolactococcus</taxon>
    </lineage>
</organism>
<dbReference type="Pfam" id="PF00571">
    <property type="entry name" value="CBS"/>
    <property type="match status" value="1"/>
</dbReference>
<evidence type="ECO:0000313" key="3">
    <source>
        <dbReference type="EMBL" id="GFH39653.1"/>
    </source>
</evidence>
<dbReference type="EMBL" id="BLLH01000001">
    <property type="protein sequence ID" value="GFH39653.1"/>
    <property type="molecule type" value="Genomic_DNA"/>
</dbReference>
<comment type="caution">
    <text evidence="3">The sequence shown here is derived from an EMBL/GenBank/DDBJ whole genome shotgun (WGS) entry which is preliminary data.</text>
</comment>